<dbReference type="Proteomes" id="UP001501588">
    <property type="component" value="Unassembled WGS sequence"/>
</dbReference>
<comment type="caution">
    <text evidence="10">The sequence shown here is derived from an EMBL/GenBank/DDBJ whole genome shotgun (WGS) entry which is preliminary data.</text>
</comment>
<feature type="transmembrane region" description="Helical" evidence="8">
    <location>
        <begin position="193"/>
        <end position="225"/>
    </location>
</feature>
<feature type="transmembrane region" description="Helical" evidence="8">
    <location>
        <begin position="98"/>
        <end position="121"/>
    </location>
</feature>
<feature type="transmembrane region" description="Helical" evidence="8">
    <location>
        <begin position="245"/>
        <end position="270"/>
    </location>
</feature>
<evidence type="ECO:0000313" key="10">
    <source>
        <dbReference type="EMBL" id="GAA0585420.1"/>
    </source>
</evidence>
<organism evidence="10 11">
    <name type="scientific">Craurococcus roseus</name>
    <dbReference type="NCBI Taxonomy" id="77585"/>
    <lineage>
        <taxon>Bacteria</taxon>
        <taxon>Pseudomonadati</taxon>
        <taxon>Pseudomonadota</taxon>
        <taxon>Alphaproteobacteria</taxon>
        <taxon>Acetobacterales</taxon>
        <taxon>Acetobacteraceae</taxon>
        <taxon>Craurococcus</taxon>
    </lineage>
</organism>
<evidence type="ECO:0000256" key="2">
    <source>
        <dbReference type="ARBA" id="ARBA00007069"/>
    </source>
</evidence>
<gene>
    <name evidence="10" type="ORF">GCM10009416_24730</name>
</gene>
<evidence type="ECO:0000256" key="6">
    <source>
        <dbReference type="ARBA" id="ARBA00022989"/>
    </source>
</evidence>
<dbReference type="CDD" id="cd06261">
    <property type="entry name" value="TM_PBP2"/>
    <property type="match status" value="1"/>
</dbReference>
<evidence type="ECO:0000256" key="4">
    <source>
        <dbReference type="ARBA" id="ARBA00022475"/>
    </source>
</evidence>
<dbReference type="InterPro" id="IPR035906">
    <property type="entry name" value="MetI-like_sf"/>
</dbReference>
<feature type="domain" description="ABC transmembrane type-1" evidence="9">
    <location>
        <begin position="60"/>
        <end position="266"/>
    </location>
</feature>
<dbReference type="PROSITE" id="PS50928">
    <property type="entry name" value="ABC_TM1"/>
    <property type="match status" value="1"/>
</dbReference>
<evidence type="ECO:0000256" key="5">
    <source>
        <dbReference type="ARBA" id="ARBA00022692"/>
    </source>
</evidence>
<dbReference type="SUPFAM" id="SSF161098">
    <property type="entry name" value="MetI-like"/>
    <property type="match status" value="1"/>
</dbReference>
<evidence type="ECO:0000256" key="3">
    <source>
        <dbReference type="ARBA" id="ARBA00022448"/>
    </source>
</evidence>
<dbReference type="PANTHER" id="PTHR42929">
    <property type="entry name" value="INNER MEMBRANE ABC TRANSPORTER PERMEASE PROTEIN YDCU-RELATED-RELATED"/>
    <property type="match status" value="1"/>
</dbReference>
<feature type="transmembrane region" description="Helical" evidence="8">
    <location>
        <begin position="59"/>
        <end position="86"/>
    </location>
</feature>
<keyword evidence="7 8" id="KW-0472">Membrane</keyword>
<feature type="transmembrane region" description="Helical" evidence="8">
    <location>
        <begin position="141"/>
        <end position="164"/>
    </location>
</feature>
<proteinExistence type="inferred from homology"/>
<keyword evidence="5 8" id="KW-0812">Transmembrane</keyword>
<evidence type="ECO:0000259" key="9">
    <source>
        <dbReference type="PROSITE" id="PS50928"/>
    </source>
</evidence>
<dbReference type="Gene3D" id="1.10.3720.10">
    <property type="entry name" value="MetI-like"/>
    <property type="match status" value="1"/>
</dbReference>
<keyword evidence="6 8" id="KW-1133">Transmembrane helix</keyword>
<accession>A0ABP3Q853</accession>
<name>A0ABP3Q853_9PROT</name>
<dbReference type="EMBL" id="BAAAFZ010000031">
    <property type="protein sequence ID" value="GAA0585420.1"/>
    <property type="molecule type" value="Genomic_DNA"/>
</dbReference>
<dbReference type="PANTHER" id="PTHR42929:SF5">
    <property type="entry name" value="ABC TRANSPORTER PERMEASE PROTEIN"/>
    <property type="match status" value="1"/>
</dbReference>
<reference evidence="11" key="1">
    <citation type="journal article" date="2019" name="Int. J. Syst. Evol. Microbiol.">
        <title>The Global Catalogue of Microorganisms (GCM) 10K type strain sequencing project: providing services to taxonomists for standard genome sequencing and annotation.</title>
        <authorList>
            <consortium name="The Broad Institute Genomics Platform"/>
            <consortium name="The Broad Institute Genome Sequencing Center for Infectious Disease"/>
            <person name="Wu L."/>
            <person name="Ma J."/>
        </authorList>
    </citation>
    <scope>NUCLEOTIDE SEQUENCE [LARGE SCALE GENOMIC DNA]</scope>
    <source>
        <strain evidence="11">JCM 9933</strain>
    </source>
</reference>
<dbReference type="Pfam" id="PF00528">
    <property type="entry name" value="BPD_transp_1"/>
    <property type="match status" value="1"/>
</dbReference>
<keyword evidence="11" id="KW-1185">Reference proteome</keyword>
<keyword evidence="3 8" id="KW-0813">Transport</keyword>
<evidence type="ECO:0000256" key="7">
    <source>
        <dbReference type="ARBA" id="ARBA00023136"/>
    </source>
</evidence>
<evidence type="ECO:0000256" key="8">
    <source>
        <dbReference type="RuleBase" id="RU363032"/>
    </source>
</evidence>
<comment type="subcellular location">
    <subcellularLocation>
        <location evidence="1 8">Cell membrane</location>
        <topology evidence="1 8">Multi-pass membrane protein</topology>
    </subcellularLocation>
</comment>
<evidence type="ECO:0000313" key="11">
    <source>
        <dbReference type="Proteomes" id="UP001501588"/>
    </source>
</evidence>
<comment type="similarity">
    <text evidence="2">Belongs to the binding-protein-dependent transport system permease family. CysTW subfamily.</text>
</comment>
<sequence length="276" mass="29053">MAAALVLPAGVLVSLLLVAPMLLLFRISLNEHSPTEMMVEALTAANYLRAVADPYYRQVLLTTLAVATGSTFLALAVGFPAAYWLARMESRWKSLATILVLFPLLVGNVVRAAGWLALLGNEGAINAALRGLGVVSAPLPLLYNTGAVVAGIVAVVLPYMILTLSAVIESIPRQAEEAAANLGARPLAVFRRVVLPLALPGVAAGSVLVFVLCMNTYATAILLGGPQFKMMAPAVYDQFVRGNNWPFGAALAFILLGITLALTVAGSAALGRRYRR</sequence>
<protein>
    <submittedName>
        <fullName evidence="10">ABC transporter permease</fullName>
    </submittedName>
</protein>
<evidence type="ECO:0000256" key="1">
    <source>
        <dbReference type="ARBA" id="ARBA00004651"/>
    </source>
</evidence>
<dbReference type="InterPro" id="IPR000515">
    <property type="entry name" value="MetI-like"/>
</dbReference>
<keyword evidence="4" id="KW-1003">Cell membrane</keyword>
<dbReference type="RefSeq" id="WP_343895610.1">
    <property type="nucleotide sequence ID" value="NZ_BAAAFZ010000031.1"/>
</dbReference>